<feature type="region of interest" description="Disordered" evidence="1">
    <location>
        <begin position="162"/>
        <end position="414"/>
    </location>
</feature>
<dbReference type="Proteomes" id="UP000265515">
    <property type="component" value="Unassembled WGS sequence"/>
</dbReference>
<gene>
    <name evidence="2" type="ORF">CBR_g44451</name>
</gene>
<proteinExistence type="predicted"/>
<evidence type="ECO:0000313" key="2">
    <source>
        <dbReference type="EMBL" id="GBG86996.1"/>
    </source>
</evidence>
<feature type="compositionally biased region" description="Basic and acidic residues" evidence="1">
    <location>
        <begin position="397"/>
        <end position="414"/>
    </location>
</feature>
<sequence>MPGCGAVVFFSDDNDLSWYRCGGVEKLEAGRFTYDGRKFRIFFLTSFYDREGKNWVKEDKKVSLDHRLFQGYGVKALSMKTFDARGNGTEFQMLDPEKFLSKTNGYRVTGSLPVVDSAFMLSRPLVQFNSPADQLAAFVMRYTEEFARLPAAQQVDRVFALPAPVPPSDRQGRDAAEQSSEATDYDDGAVRYRAGPQHRSRGGAGTFDDEECEGQDGKGGGWDGEGGGEEGEGDGEEEEGGGEADDGNEGDAEGEDDGMDEERDDVGEEVEDNRSSQFHRRHHNKSQGRREDDACRVGDAVDAGGQPAASRGMSQSYDQTKDGRDEPDSRGKRKRGEASTSPASRTKQARADAVNEARGALTASQEARAPQKTGGGGRSGSCGGGRGGGRKGSQRSRAPELRVPRRLGGVEEARQGAGLGPTKVMYKKAPFHFKVFIYTTIDKLDMLRAEVKRIASSARHLVWDKLSRQTTLLPVCMRSKEVMVAPVDIVAATQKMACKAAIVDISAANFSSAWTSQDFNALYAMMAKCCGPNWVERAAALESMDVDSREDAAPVPEAATGNTMGEQREDGGTTFGVKLSLPEAGNTPAGKNTIGAISVATGDTSQGEKVSLDKPADGGATYGSLLATSVALAGTSEMVSESTTGMGVTGMLLHPPTCTSKGDAHCTTTPQGGVTGEDENGGNAGGSPRSRNIEDMTTDDEDGVEGGKGVSDPTRAENEG</sequence>
<feature type="compositionally biased region" description="Gly residues" evidence="1">
    <location>
        <begin position="373"/>
        <end position="387"/>
    </location>
</feature>
<dbReference type="Gramene" id="GBG86996">
    <property type="protein sequence ID" value="GBG86996"/>
    <property type="gene ID" value="CBR_g44451"/>
</dbReference>
<evidence type="ECO:0000256" key="1">
    <source>
        <dbReference type="SAM" id="MobiDB-lite"/>
    </source>
</evidence>
<protein>
    <submittedName>
        <fullName evidence="2">Uncharacterized protein</fullName>
    </submittedName>
</protein>
<feature type="compositionally biased region" description="Basic residues" evidence="1">
    <location>
        <begin position="277"/>
        <end position="287"/>
    </location>
</feature>
<comment type="caution">
    <text evidence="2">The sequence shown here is derived from an EMBL/GenBank/DDBJ whole genome shotgun (WGS) entry which is preliminary data.</text>
</comment>
<feature type="region of interest" description="Disordered" evidence="1">
    <location>
        <begin position="662"/>
        <end position="720"/>
    </location>
</feature>
<feature type="compositionally biased region" description="Acidic residues" evidence="1">
    <location>
        <begin position="226"/>
        <end position="271"/>
    </location>
</feature>
<dbReference type="AlphaFoldDB" id="A0A388LXG0"/>
<dbReference type="EMBL" id="BFEA01000590">
    <property type="protein sequence ID" value="GBG86996.1"/>
    <property type="molecule type" value="Genomic_DNA"/>
</dbReference>
<feature type="compositionally biased region" description="Basic and acidic residues" evidence="1">
    <location>
        <begin position="319"/>
        <end position="330"/>
    </location>
</feature>
<keyword evidence="3" id="KW-1185">Reference proteome</keyword>
<feature type="region of interest" description="Disordered" evidence="1">
    <location>
        <begin position="549"/>
        <end position="570"/>
    </location>
</feature>
<reference evidence="2 3" key="1">
    <citation type="journal article" date="2018" name="Cell">
        <title>The Chara Genome: Secondary Complexity and Implications for Plant Terrestrialization.</title>
        <authorList>
            <person name="Nishiyama T."/>
            <person name="Sakayama H."/>
            <person name="Vries J.D."/>
            <person name="Buschmann H."/>
            <person name="Saint-Marcoux D."/>
            <person name="Ullrich K.K."/>
            <person name="Haas F.B."/>
            <person name="Vanderstraeten L."/>
            <person name="Becker D."/>
            <person name="Lang D."/>
            <person name="Vosolsobe S."/>
            <person name="Rombauts S."/>
            <person name="Wilhelmsson P.K.I."/>
            <person name="Janitza P."/>
            <person name="Kern R."/>
            <person name="Heyl A."/>
            <person name="Rumpler F."/>
            <person name="Villalobos L.I.A.C."/>
            <person name="Clay J.M."/>
            <person name="Skokan R."/>
            <person name="Toyoda A."/>
            <person name="Suzuki Y."/>
            <person name="Kagoshima H."/>
            <person name="Schijlen E."/>
            <person name="Tajeshwar N."/>
            <person name="Catarino B."/>
            <person name="Hetherington A.J."/>
            <person name="Saltykova A."/>
            <person name="Bonnot C."/>
            <person name="Breuninger H."/>
            <person name="Symeonidi A."/>
            <person name="Radhakrishnan G.V."/>
            <person name="Van Nieuwerburgh F."/>
            <person name="Deforce D."/>
            <person name="Chang C."/>
            <person name="Karol K.G."/>
            <person name="Hedrich R."/>
            <person name="Ulvskov P."/>
            <person name="Glockner G."/>
            <person name="Delwiche C.F."/>
            <person name="Petrasek J."/>
            <person name="Van de Peer Y."/>
            <person name="Friml J."/>
            <person name="Beilby M."/>
            <person name="Dolan L."/>
            <person name="Kohara Y."/>
            <person name="Sugano S."/>
            <person name="Fujiyama A."/>
            <person name="Delaux P.-M."/>
            <person name="Quint M."/>
            <person name="TheiBen G."/>
            <person name="Hagemann M."/>
            <person name="Harholt J."/>
            <person name="Dunand C."/>
            <person name="Zachgo S."/>
            <person name="Langdale J."/>
            <person name="Maumus F."/>
            <person name="Straeten D.V.D."/>
            <person name="Gould S.B."/>
            <person name="Rensing S.A."/>
        </authorList>
    </citation>
    <scope>NUCLEOTIDE SEQUENCE [LARGE SCALE GENOMIC DNA]</scope>
    <source>
        <strain evidence="2 3">S276</strain>
    </source>
</reference>
<organism evidence="2 3">
    <name type="scientific">Chara braunii</name>
    <name type="common">Braun's stonewort</name>
    <dbReference type="NCBI Taxonomy" id="69332"/>
    <lineage>
        <taxon>Eukaryota</taxon>
        <taxon>Viridiplantae</taxon>
        <taxon>Streptophyta</taxon>
        <taxon>Charophyceae</taxon>
        <taxon>Charales</taxon>
        <taxon>Characeae</taxon>
        <taxon>Chara</taxon>
    </lineage>
</organism>
<accession>A0A388LXG0</accession>
<name>A0A388LXG0_CHABU</name>
<evidence type="ECO:0000313" key="3">
    <source>
        <dbReference type="Proteomes" id="UP000265515"/>
    </source>
</evidence>